<name>A0A9X3DVJ4_9GAMM</name>
<organism evidence="1 2">
    <name type="scientific">Acinetobacter nematophilus</name>
    <dbReference type="NCBI Taxonomy" id="2994642"/>
    <lineage>
        <taxon>Bacteria</taxon>
        <taxon>Pseudomonadati</taxon>
        <taxon>Pseudomonadota</taxon>
        <taxon>Gammaproteobacteria</taxon>
        <taxon>Moraxellales</taxon>
        <taxon>Moraxellaceae</taxon>
        <taxon>Acinetobacter</taxon>
    </lineage>
</organism>
<evidence type="ECO:0008006" key="3">
    <source>
        <dbReference type="Google" id="ProtNLM"/>
    </source>
</evidence>
<gene>
    <name evidence="1" type="ORF">OSH00_12870</name>
</gene>
<comment type="caution">
    <text evidence="1">The sequence shown here is derived from an EMBL/GenBank/DDBJ whole genome shotgun (WGS) entry which is preliminary data.</text>
</comment>
<dbReference type="AlphaFoldDB" id="A0A9X3DVJ4"/>
<sequence length="115" mass="12874">MKKIFIIFSFSFILTACNSIQPSHQNTETVDLSKLSNCEQINDTLKSTLVNLDELKKQKKITNTGNAMNAAAALLSLNPLALFDHSRTGDIDRLIENHSNQVVLLNKLQQEKCTQ</sequence>
<protein>
    <recommendedName>
        <fullName evidence="3">Lipoprotein</fullName>
    </recommendedName>
</protein>
<evidence type="ECO:0000313" key="1">
    <source>
        <dbReference type="EMBL" id="MCX5468627.1"/>
    </source>
</evidence>
<proteinExistence type="predicted"/>
<dbReference type="Proteomes" id="UP001146019">
    <property type="component" value="Unassembled WGS sequence"/>
</dbReference>
<dbReference type="PROSITE" id="PS51257">
    <property type="entry name" value="PROKAR_LIPOPROTEIN"/>
    <property type="match status" value="1"/>
</dbReference>
<dbReference type="EMBL" id="JAPKMY010000006">
    <property type="protein sequence ID" value="MCX5468627.1"/>
    <property type="molecule type" value="Genomic_DNA"/>
</dbReference>
<keyword evidence="2" id="KW-1185">Reference proteome</keyword>
<reference evidence="1" key="1">
    <citation type="submission" date="2022-11" db="EMBL/GenBank/DDBJ databases">
        <title>Biodiversity and phylogenetic relationships of bacteria.</title>
        <authorList>
            <person name="Machado R.A.R."/>
            <person name="Bhat A."/>
            <person name="Loulou A."/>
            <person name="Kallel S."/>
        </authorList>
    </citation>
    <scope>NUCLEOTIDE SEQUENCE</scope>
    <source>
        <strain evidence="1">A-IN1</strain>
    </source>
</reference>
<accession>A0A9X3DVJ4</accession>
<evidence type="ECO:0000313" key="2">
    <source>
        <dbReference type="Proteomes" id="UP001146019"/>
    </source>
</evidence>
<dbReference type="RefSeq" id="WP_266130743.1">
    <property type="nucleotide sequence ID" value="NZ_JAPKMY010000006.1"/>
</dbReference>